<dbReference type="SMART" id="SM01367">
    <property type="entry name" value="DUF3452"/>
    <property type="match status" value="1"/>
</dbReference>
<dbReference type="InterPro" id="IPR036915">
    <property type="entry name" value="Cyclin-like_sf"/>
</dbReference>
<dbReference type="AlphaFoldDB" id="A0A5J9UM50"/>
<evidence type="ECO:0000256" key="7">
    <source>
        <dbReference type="ARBA" id="ARBA00023306"/>
    </source>
</evidence>
<dbReference type="SUPFAM" id="SSF47954">
    <property type="entry name" value="Cyclin-like"/>
    <property type="match status" value="2"/>
</dbReference>
<dbReference type="Pfam" id="PF01858">
    <property type="entry name" value="RB_A"/>
    <property type="match status" value="1"/>
</dbReference>
<dbReference type="FunFam" id="1.10.472.10:FF:000030">
    <property type="entry name" value="Retinoblastoma-related protein 1"/>
    <property type="match status" value="1"/>
</dbReference>
<evidence type="ECO:0000256" key="3">
    <source>
        <dbReference type="ARBA" id="ARBA00022491"/>
    </source>
</evidence>
<dbReference type="OrthoDB" id="844594at2759"/>
<dbReference type="GO" id="GO:2000134">
    <property type="term" value="P:negative regulation of G1/S transition of mitotic cell cycle"/>
    <property type="evidence" value="ECO:0007669"/>
    <property type="project" value="TreeGrafter"/>
</dbReference>
<dbReference type="GO" id="GO:0000785">
    <property type="term" value="C:chromatin"/>
    <property type="evidence" value="ECO:0007669"/>
    <property type="project" value="TreeGrafter"/>
</dbReference>
<dbReference type="Pfam" id="PF01857">
    <property type="entry name" value="RB_B"/>
    <property type="match status" value="1"/>
</dbReference>
<protein>
    <recommendedName>
        <fullName evidence="14">Retinoblastoma-associated protein A-box domain-containing protein</fullName>
    </recommendedName>
</protein>
<keyword evidence="13" id="KW-1185">Reference proteome</keyword>
<dbReference type="InterPro" id="IPR028309">
    <property type="entry name" value="RB_fam"/>
</dbReference>
<dbReference type="GO" id="GO:0005634">
    <property type="term" value="C:nucleus"/>
    <property type="evidence" value="ECO:0007669"/>
    <property type="project" value="UniProtKB-SubCell"/>
</dbReference>
<dbReference type="GO" id="GO:0030154">
    <property type="term" value="P:cell differentiation"/>
    <property type="evidence" value="ECO:0007669"/>
    <property type="project" value="TreeGrafter"/>
</dbReference>
<keyword evidence="6" id="KW-0539">Nucleus</keyword>
<dbReference type="EMBL" id="RWGY01000013">
    <property type="protein sequence ID" value="TVU24646.1"/>
    <property type="molecule type" value="Genomic_DNA"/>
</dbReference>
<dbReference type="Proteomes" id="UP000324897">
    <property type="component" value="Chromosome 2"/>
</dbReference>
<reference evidence="12 13" key="1">
    <citation type="journal article" date="2019" name="Sci. Rep.">
        <title>A high-quality genome of Eragrostis curvula grass provides insights into Poaceae evolution and supports new strategies to enhance forage quality.</title>
        <authorList>
            <person name="Carballo J."/>
            <person name="Santos B.A.C.M."/>
            <person name="Zappacosta D."/>
            <person name="Garbus I."/>
            <person name="Selva J.P."/>
            <person name="Gallo C.A."/>
            <person name="Diaz A."/>
            <person name="Albertini E."/>
            <person name="Caccamo M."/>
            <person name="Echenique V."/>
        </authorList>
    </citation>
    <scope>NUCLEOTIDE SEQUENCE [LARGE SCALE GENOMIC DNA]</scope>
    <source>
        <strain evidence="13">cv. Victoria</strain>
        <tissue evidence="12">Leaf</tissue>
    </source>
</reference>
<organism evidence="12 13">
    <name type="scientific">Eragrostis curvula</name>
    <name type="common">weeping love grass</name>
    <dbReference type="NCBI Taxonomy" id="38414"/>
    <lineage>
        <taxon>Eukaryota</taxon>
        <taxon>Viridiplantae</taxon>
        <taxon>Streptophyta</taxon>
        <taxon>Embryophyta</taxon>
        <taxon>Tracheophyta</taxon>
        <taxon>Spermatophyta</taxon>
        <taxon>Magnoliopsida</taxon>
        <taxon>Liliopsida</taxon>
        <taxon>Poales</taxon>
        <taxon>Poaceae</taxon>
        <taxon>PACMAD clade</taxon>
        <taxon>Chloridoideae</taxon>
        <taxon>Eragrostideae</taxon>
        <taxon>Eragrostidinae</taxon>
        <taxon>Eragrostis</taxon>
    </lineage>
</organism>
<sequence>MAAQTSPKPPTVEARLADLCKELGVGEGVAGEAAVLLEDGKGALLALPSFASKSQDDAVRLFLAFVLYCAEKLKGRKEGSGVKLCEILKGCKLKYDDFFKEAQQLGLKTEKLLESRYGRDWEGRLEIKQLESLVNLLTDASRRDTYICKKALLIATADKFYRKAYNELFSCASTNQDPSSTASTPDYILFGWLLFLMLRSRSPELFKDLVSCIHGLVAVLAILLIHVPAKFRSFTIEGSSHLIKQTEKGVDLIASLCHNYHTSEDRLREMMSKSHKAIEDFFGIKALSALECKTETLDKIDTGKTPAPSPPLHVCVCINYGLMYFRGLLDKECFDSNLKKLELLCNSNTWEQELDLKLFLTNNDSSAENTSAGSTSLGCSKRVFETLASPTKTIKSMLTVPSSPSSPGNVGSVRIMQMTPVTSAMTTAKWLREVISSLPQKPSSKLQQFLSSCDRDLTNDVTKRVNVVLEAIFPTKSSADRGGSIGLNCANAFDIPWAEARKMEASKLYYRVLEAICRAEAQNNSVQNLTPLLSNERFHRCLIACSAELVLATHKTVMMMFPAVLESTGLTAFDLSKIIENFVRHEETLPRELKRHLNSLEEQLLESMAWEKGSSLYNSLVVARPSLASEINRLGLLAEPMPSLDDLVARQNIHVETLPATPSKKRAADPVGNIDPQSPKRLCNESRNTIVERNVQTPPPKQSHMVSNNLKAKCQPLQSTFASPTVSNHGNEKCADLTVQIFFTKILKLAAIRIRNLCERLQHVEETERVYNVFKQILDQRTSLFFNRHIDQLILCCLYGFAKVTQLPLSFREILHNYKKEPQCKPEVFLSVYVGSRNRNGSLGSRHIDIITFYNEVFVPAAKPFLVVLVPSGTRTEDKKNANSQIPGSPKPSPFSNLPDMSPKKVSSSHNIYVSPLRQTKMDALLSPSSRSFYACIGEGTHAYQSPSKDLAAINSRLNYNSSSRKINFDMVSDSVVAGSLGQRNGSSASFDPAAAFSPLSKKRKTDP</sequence>
<comment type="subcellular location">
    <subcellularLocation>
        <location evidence="1">Nucleus</location>
    </subcellularLocation>
</comment>
<dbReference type="GO" id="GO:0000977">
    <property type="term" value="F:RNA polymerase II transcription regulatory region sequence-specific DNA binding"/>
    <property type="evidence" value="ECO:0007669"/>
    <property type="project" value="TreeGrafter"/>
</dbReference>
<keyword evidence="5" id="KW-0804">Transcription</keyword>
<feature type="domain" description="Retinoblastoma-associated protein A-box" evidence="11">
    <location>
        <begin position="419"/>
        <end position="620"/>
    </location>
</feature>
<dbReference type="SMART" id="SM01368">
    <property type="entry name" value="RB_A"/>
    <property type="match status" value="1"/>
</dbReference>
<dbReference type="GO" id="GO:0005667">
    <property type="term" value="C:transcription regulator complex"/>
    <property type="evidence" value="ECO:0007669"/>
    <property type="project" value="TreeGrafter"/>
</dbReference>
<dbReference type="InterPro" id="IPR002720">
    <property type="entry name" value="RB_A"/>
</dbReference>
<evidence type="ECO:0000256" key="6">
    <source>
        <dbReference type="ARBA" id="ARBA00023242"/>
    </source>
</evidence>
<name>A0A5J9UM50_9POAL</name>
<feature type="domain" description="Retinoblastoma-associated protein N-terminal" evidence="10">
    <location>
        <begin position="71"/>
        <end position="226"/>
    </location>
</feature>
<evidence type="ECO:0000256" key="4">
    <source>
        <dbReference type="ARBA" id="ARBA00023015"/>
    </source>
</evidence>
<dbReference type="Gene3D" id="1.10.472.10">
    <property type="entry name" value="Cyclin-like"/>
    <property type="match status" value="2"/>
</dbReference>
<evidence type="ECO:0000256" key="9">
    <source>
        <dbReference type="SAM" id="MobiDB-lite"/>
    </source>
</evidence>
<evidence type="ECO:0000256" key="8">
    <source>
        <dbReference type="ARBA" id="ARBA00025018"/>
    </source>
</evidence>
<feature type="region of interest" description="Disordered" evidence="9">
    <location>
        <begin position="660"/>
        <end position="680"/>
    </location>
</feature>
<dbReference type="PANTHER" id="PTHR13742:SF22">
    <property type="entry name" value="RETINOBLASTOMA-RELATED PROTEIN 2"/>
    <property type="match status" value="1"/>
</dbReference>
<dbReference type="FunFam" id="1.10.472.10:FF:000075">
    <property type="entry name" value="Retinoblastoma-related protein 2"/>
    <property type="match status" value="1"/>
</dbReference>
<evidence type="ECO:0000256" key="2">
    <source>
        <dbReference type="ARBA" id="ARBA00009475"/>
    </source>
</evidence>
<evidence type="ECO:0000256" key="1">
    <source>
        <dbReference type="ARBA" id="ARBA00004123"/>
    </source>
</evidence>
<gene>
    <name evidence="12" type="ORF">EJB05_27095</name>
</gene>
<evidence type="ECO:0000259" key="11">
    <source>
        <dbReference type="SMART" id="SM01368"/>
    </source>
</evidence>
<feature type="region of interest" description="Disordered" evidence="9">
    <location>
        <begin position="982"/>
        <end position="1008"/>
    </location>
</feature>
<evidence type="ECO:0000259" key="10">
    <source>
        <dbReference type="SMART" id="SM01367"/>
    </source>
</evidence>
<dbReference type="PANTHER" id="PTHR13742">
    <property type="entry name" value="RETINOBLASTOMA-ASSOCIATED PROTEIN RB -RELATED"/>
    <property type="match status" value="1"/>
</dbReference>
<proteinExistence type="inferred from homology"/>
<comment type="caution">
    <text evidence="12">The sequence shown here is derived from an EMBL/GenBank/DDBJ whole genome shotgun (WGS) entry which is preliminary data.</text>
</comment>
<dbReference type="Pfam" id="PF11934">
    <property type="entry name" value="DUF3452"/>
    <property type="match status" value="1"/>
</dbReference>
<accession>A0A5J9UM50</accession>
<feature type="compositionally biased region" description="Low complexity" evidence="9">
    <location>
        <begin position="987"/>
        <end position="999"/>
    </location>
</feature>
<dbReference type="Gramene" id="TVU24646">
    <property type="protein sequence ID" value="TVU24646"/>
    <property type="gene ID" value="EJB05_27095"/>
</dbReference>
<keyword evidence="4" id="KW-0805">Transcription regulation</keyword>
<dbReference type="GO" id="GO:0032875">
    <property type="term" value="P:regulation of DNA endoreduplication"/>
    <property type="evidence" value="ECO:0007669"/>
    <property type="project" value="UniProtKB-ARBA"/>
</dbReference>
<comment type="function">
    <text evidence="8">Regulator of biological processes that recruits a histone deacetylase to control gene transcription. May play a role in the entry into mitosis, negatively regulating the cell proliferation. Formation of stable complexes with geminiviridae replication-associated proteins may create a cellular environment which favors viral DNA replication.</text>
</comment>
<feature type="region of interest" description="Disordered" evidence="9">
    <location>
        <begin position="876"/>
        <end position="909"/>
    </location>
</feature>
<comment type="similarity">
    <text evidence="2">Belongs to the retinoblastoma protein (RB) family.</text>
</comment>
<evidence type="ECO:0000256" key="5">
    <source>
        <dbReference type="ARBA" id="ARBA00023163"/>
    </source>
</evidence>
<dbReference type="InterPro" id="IPR002719">
    <property type="entry name" value="RB_B"/>
</dbReference>
<evidence type="ECO:0000313" key="12">
    <source>
        <dbReference type="EMBL" id="TVU24646.1"/>
    </source>
</evidence>
<evidence type="ECO:0000313" key="13">
    <source>
        <dbReference type="Proteomes" id="UP000324897"/>
    </source>
</evidence>
<dbReference type="GO" id="GO:0006357">
    <property type="term" value="P:regulation of transcription by RNA polymerase II"/>
    <property type="evidence" value="ECO:0007669"/>
    <property type="project" value="InterPro"/>
</dbReference>
<dbReference type="InterPro" id="IPR024599">
    <property type="entry name" value="RB_N"/>
</dbReference>
<evidence type="ECO:0008006" key="14">
    <source>
        <dbReference type="Google" id="ProtNLM"/>
    </source>
</evidence>
<keyword evidence="3" id="KW-0678">Repressor</keyword>
<keyword evidence="7" id="KW-0131">Cell cycle</keyword>